<accession>A0A6J6JM99</accession>
<reference evidence="2" key="1">
    <citation type="submission" date="2020-05" db="EMBL/GenBank/DDBJ databases">
        <authorList>
            <person name="Chiriac C."/>
            <person name="Salcher M."/>
            <person name="Ghai R."/>
            <person name="Kavagutti S V."/>
        </authorList>
    </citation>
    <scope>NUCLEOTIDE SEQUENCE</scope>
</reference>
<proteinExistence type="predicted"/>
<dbReference type="EMBL" id="CAEZVC010000180">
    <property type="protein sequence ID" value="CAB4637474.1"/>
    <property type="molecule type" value="Genomic_DNA"/>
</dbReference>
<sequence length="67" mass="7203">MIQRHLAEVGAEESLVDASRSDGRSHSEVPAREAFPDAHDVGTESALFSREQRASSSESSGDFIGNK</sequence>
<organism evidence="2">
    <name type="scientific">freshwater metagenome</name>
    <dbReference type="NCBI Taxonomy" id="449393"/>
    <lineage>
        <taxon>unclassified sequences</taxon>
        <taxon>metagenomes</taxon>
        <taxon>ecological metagenomes</taxon>
    </lineage>
</organism>
<evidence type="ECO:0000313" key="2">
    <source>
        <dbReference type="EMBL" id="CAB4637474.1"/>
    </source>
</evidence>
<dbReference type="AlphaFoldDB" id="A0A6J6JM99"/>
<feature type="compositionally biased region" description="Basic and acidic residues" evidence="1">
    <location>
        <begin position="19"/>
        <end position="42"/>
    </location>
</feature>
<name>A0A6J6JM99_9ZZZZ</name>
<feature type="region of interest" description="Disordered" evidence="1">
    <location>
        <begin position="1"/>
        <end position="67"/>
    </location>
</feature>
<protein>
    <submittedName>
        <fullName evidence="2">Unannotated protein</fullName>
    </submittedName>
</protein>
<evidence type="ECO:0000256" key="1">
    <source>
        <dbReference type="SAM" id="MobiDB-lite"/>
    </source>
</evidence>
<gene>
    <name evidence="2" type="ORF">UFOPK1906_01864</name>
</gene>